<comment type="caution">
    <text evidence="10">The sequence shown here is derived from an EMBL/GenBank/DDBJ whole genome shotgun (WGS) entry which is preliminary data.</text>
</comment>
<evidence type="ECO:0000313" key="13">
    <source>
        <dbReference type="Proteomes" id="UP000321224"/>
    </source>
</evidence>
<evidence type="ECO:0000256" key="6">
    <source>
        <dbReference type="ARBA" id="ARBA00023136"/>
    </source>
</evidence>
<feature type="transmembrane region" description="Helical" evidence="7">
    <location>
        <begin position="20"/>
        <end position="39"/>
    </location>
</feature>
<dbReference type="GO" id="GO:0098797">
    <property type="term" value="C:plasma membrane protein complex"/>
    <property type="evidence" value="ECO:0007669"/>
    <property type="project" value="TreeGrafter"/>
</dbReference>
<dbReference type="InterPro" id="IPR025857">
    <property type="entry name" value="MacB_PCD"/>
</dbReference>
<dbReference type="AlphaFoldDB" id="A0A511H9R7"/>
<dbReference type="PANTHER" id="PTHR30489">
    <property type="entry name" value="LIPOPROTEIN-RELEASING SYSTEM TRANSMEMBRANE PROTEIN LOLE"/>
    <property type="match status" value="1"/>
</dbReference>
<reference evidence="11 12" key="1">
    <citation type="submission" date="2016-10" db="EMBL/GenBank/DDBJ databases">
        <authorList>
            <person name="Varghese N."/>
            <person name="Submissions S."/>
        </authorList>
    </citation>
    <scope>NUCLEOTIDE SEQUENCE [LARGE SCALE GENOMIC DNA]</scope>
    <source>
        <strain evidence="11 12">DSM 2260</strain>
    </source>
</reference>
<dbReference type="Proteomes" id="UP000198717">
    <property type="component" value="Unassembled WGS sequence"/>
</dbReference>
<dbReference type="InterPro" id="IPR003838">
    <property type="entry name" value="ABC3_permease_C"/>
</dbReference>
<feature type="transmembrane region" description="Helical" evidence="7">
    <location>
        <begin position="374"/>
        <end position="393"/>
    </location>
</feature>
<feature type="transmembrane region" description="Helical" evidence="7">
    <location>
        <begin position="318"/>
        <end position="347"/>
    </location>
</feature>
<protein>
    <submittedName>
        <fullName evidence="10 11">Permease</fullName>
    </submittedName>
</protein>
<keyword evidence="6 7" id="KW-0472">Membrane</keyword>
<evidence type="ECO:0000313" key="10">
    <source>
        <dbReference type="EMBL" id="GEL70184.1"/>
    </source>
</evidence>
<feature type="domain" description="MacB-like periplasmic core" evidence="9">
    <location>
        <begin position="18"/>
        <end position="242"/>
    </location>
</feature>
<evidence type="ECO:0000313" key="11">
    <source>
        <dbReference type="EMBL" id="SDD78335.1"/>
    </source>
</evidence>
<dbReference type="RefSeq" id="WP_090488538.1">
    <property type="nucleotide sequence ID" value="NZ_BJVY01000008.1"/>
</dbReference>
<keyword evidence="3" id="KW-1003">Cell membrane</keyword>
<evidence type="ECO:0000259" key="8">
    <source>
        <dbReference type="Pfam" id="PF02687"/>
    </source>
</evidence>
<dbReference type="InterPro" id="IPR051447">
    <property type="entry name" value="Lipoprotein-release_system"/>
</dbReference>
<reference evidence="10 13" key="2">
    <citation type="submission" date="2019-07" db="EMBL/GenBank/DDBJ databases">
        <title>Whole genome shotgun sequence of Myxococcus virescens NBRC 100334.</title>
        <authorList>
            <person name="Hosoyama A."/>
            <person name="Uohara A."/>
            <person name="Ohji S."/>
            <person name="Ichikawa N."/>
        </authorList>
    </citation>
    <scope>NUCLEOTIDE SEQUENCE [LARGE SCALE GENOMIC DNA]</scope>
    <source>
        <strain evidence="10 13">NBRC 100334</strain>
    </source>
</reference>
<evidence type="ECO:0000256" key="1">
    <source>
        <dbReference type="ARBA" id="ARBA00004651"/>
    </source>
</evidence>
<dbReference type="EMBL" id="BJVY01000008">
    <property type="protein sequence ID" value="GEL70184.1"/>
    <property type="molecule type" value="Genomic_DNA"/>
</dbReference>
<evidence type="ECO:0000259" key="9">
    <source>
        <dbReference type="Pfam" id="PF12704"/>
    </source>
</evidence>
<evidence type="ECO:0000256" key="7">
    <source>
        <dbReference type="SAM" id="Phobius"/>
    </source>
</evidence>
<keyword evidence="12" id="KW-1185">Reference proteome</keyword>
<organism evidence="10 13">
    <name type="scientific">Myxococcus virescens</name>
    <dbReference type="NCBI Taxonomy" id="83456"/>
    <lineage>
        <taxon>Bacteria</taxon>
        <taxon>Pseudomonadati</taxon>
        <taxon>Myxococcota</taxon>
        <taxon>Myxococcia</taxon>
        <taxon>Myxococcales</taxon>
        <taxon>Cystobacterineae</taxon>
        <taxon>Myxococcaceae</taxon>
        <taxon>Myxococcus</taxon>
    </lineage>
</organism>
<name>A0A511H9R7_9BACT</name>
<gene>
    <name evidence="10" type="ORF">MVI01_19680</name>
    <name evidence="11" type="ORF">SAMN04488504_102682</name>
</gene>
<evidence type="ECO:0000256" key="3">
    <source>
        <dbReference type="ARBA" id="ARBA00022475"/>
    </source>
</evidence>
<dbReference type="Pfam" id="PF12704">
    <property type="entry name" value="MacB_PCD"/>
    <property type="match status" value="1"/>
</dbReference>
<sequence>MNYFSIGFRNILKNHRRSLVTLLSVGFGFASISLFAGYIKYVYGGLAKQAIHGELLGHLTVMKQGLRTEGRLHPAQYMFSKEELDRVMPILRQYPHTRLVTPRMSLSGMVSNGTASTVFVGEGMVPEDVKKLQGDFQRKLSGDLKADNPIGVATAEDLGRILNLKPGDSAALLVSTVTGQANALDVDIVDDFNTGNVGTNDKFLYLPFDLAKSLYDFDGAERLIVLLDDKAFTEQARTELTAQLKQAGFDVELKTWLELSSFYSQVKRLFDMIFAFIFSNVFIVVVMSIVNSMSMTVVERTREIGTLRAMGLRRSGILRLFTTEAFMLVVLGCAGGLLFTLLVRLAVNSAGITYTPPNSSNVVSLMVDLDVPRMARTFVMLSLLGIAAAFFPARTAARKCITDSLGHV</sequence>
<accession>A0A511H9R7</accession>
<evidence type="ECO:0000256" key="2">
    <source>
        <dbReference type="ARBA" id="ARBA00005236"/>
    </source>
</evidence>
<comment type="similarity">
    <text evidence="2">Belongs to the ABC-4 integral membrane protein family. LolC/E subfamily.</text>
</comment>
<dbReference type="EMBL" id="FNAJ01000002">
    <property type="protein sequence ID" value="SDD78335.1"/>
    <property type="molecule type" value="Genomic_DNA"/>
</dbReference>
<evidence type="ECO:0000256" key="5">
    <source>
        <dbReference type="ARBA" id="ARBA00022989"/>
    </source>
</evidence>
<keyword evidence="4 7" id="KW-0812">Transmembrane</keyword>
<dbReference type="GO" id="GO:0044874">
    <property type="term" value="P:lipoprotein localization to outer membrane"/>
    <property type="evidence" value="ECO:0007669"/>
    <property type="project" value="TreeGrafter"/>
</dbReference>
<comment type="subcellular location">
    <subcellularLocation>
        <location evidence="1">Cell membrane</location>
        <topology evidence="1">Multi-pass membrane protein</topology>
    </subcellularLocation>
</comment>
<feature type="transmembrane region" description="Helical" evidence="7">
    <location>
        <begin position="272"/>
        <end position="298"/>
    </location>
</feature>
<dbReference type="PANTHER" id="PTHR30489:SF0">
    <property type="entry name" value="LIPOPROTEIN-RELEASING SYSTEM TRANSMEMBRANE PROTEIN LOLE"/>
    <property type="match status" value="1"/>
</dbReference>
<keyword evidence="5 7" id="KW-1133">Transmembrane helix</keyword>
<evidence type="ECO:0000313" key="12">
    <source>
        <dbReference type="Proteomes" id="UP000198717"/>
    </source>
</evidence>
<proteinExistence type="inferred from homology"/>
<evidence type="ECO:0000256" key="4">
    <source>
        <dbReference type="ARBA" id="ARBA00022692"/>
    </source>
</evidence>
<dbReference type="Pfam" id="PF02687">
    <property type="entry name" value="FtsX"/>
    <property type="match status" value="1"/>
</dbReference>
<feature type="domain" description="ABC3 transporter permease C-terminal" evidence="8">
    <location>
        <begin position="280"/>
        <end position="399"/>
    </location>
</feature>
<dbReference type="Proteomes" id="UP000321224">
    <property type="component" value="Unassembled WGS sequence"/>
</dbReference>